<name>A0A929FA03_LEPEC</name>
<dbReference type="EMBL" id="JADEXP010000143">
    <property type="protein sequence ID" value="MBE9068137.1"/>
    <property type="molecule type" value="Genomic_DNA"/>
</dbReference>
<proteinExistence type="predicted"/>
<evidence type="ECO:0000313" key="1">
    <source>
        <dbReference type="EMBL" id="MBE9068137.1"/>
    </source>
</evidence>
<dbReference type="AlphaFoldDB" id="A0A929FA03"/>
<dbReference type="RefSeq" id="WP_193994087.1">
    <property type="nucleotide sequence ID" value="NZ_JADEXP010000143.1"/>
</dbReference>
<keyword evidence="2" id="KW-1185">Reference proteome</keyword>
<gene>
    <name evidence="1" type="ORF">IQ260_15905</name>
</gene>
<sequence>MVASRGPIEARILKKSPVIEIEAGPWLVDQEPVIPDIVLAAILHVLRSHSQNNE</sequence>
<dbReference type="Proteomes" id="UP000615026">
    <property type="component" value="Unassembled WGS sequence"/>
</dbReference>
<reference evidence="1" key="1">
    <citation type="submission" date="2020-10" db="EMBL/GenBank/DDBJ databases">
        <authorList>
            <person name="Castelo-Branco R."/>
            <person name="Eusebio N."/>
            <person name="Adriana R."/>
            <person name="Vieira A."/>
            <person name="Brugerolle De Fraissinette N."/>
            <person name="Rezende De Castro R."/>
            <person name="Schneider M.P."/>
            <person name="Vasconcelos V."/>
            <person name="Leao P.N."/>
        </authorList>
    </citation>
    <scope>NUCLEOTIDE SEQUENCE</scope>
    <source>
        <strain evidence="1">LEGE 11479</strain>
    </source>
</reference>
<organism evidence="1 2">
    <name type="scientific">Leptolyngbya cf. ectocarpi LEGE 11479</name>
    <dbReference type="NCBI Taxonomy" id="1828722"/>
    <lineage>
        <taxon>Bacteria</taxon>
        <taxon>Bacillati</taxon>
        <taxon>Cyanobacteriota</taxon>
        <taxon>Cyanophyceae</taxon>
        <taxon>Leptolyngbyales</taxon>
        <taxon>Leptolyngbyaceae</taxon>
        <taxon>Leptolyngbya group</taxon>
        <taxon>Leptolyngbya</taxon>
    </lineage>
</organism>
<protein>
    <submittedName>
        <fullName evidence="1">Uncharacterized protein</fullName>
    </submittedName>
</protein>
<evidence type="ECO:0000313" key="2">
    <source>
        <dbReference type="Proteomes" id="UP000615026"/>
    </source>
</evidence>
<accession>A0A929FA03</accession>
<comment type="caution">
    <text evidence="1">The sequence shown here is derived from an EMBL/GenBank/DDBJ whole genome shotgun (WGS) entry which is preliminary data.</text>
</comment>